<evidence type="ECO:0000313" key="5">
    <source>
        <dbReference type="EMBL" id="RVX19886.1"/>
    </source>
</evidence>
<comment type="caution">
    <text evidence="5">The sequence shown here is derived from an EMBL/GenBank/DDBJ whole genome shotgun (WGS) entry which is preliminary data.</text>
</comment>
<dbReference type="SUPFAM" id="SSF57756">
    <property type="entry name" value="Retrovirus zinc finger-like domains"/>
    <property type="match status" value="1"/>
</dbReference>
<dbReference type="Gene3D" id="3.30.420.10">
    <property type="entry name" value="Ribonuclease H-like superfamily/Ribonuclease H"/>
    <property type="match status" value="1"/>
</dbReference>
<dbReference type="AlphaFoldDB" id="A0A438KFA6"/>
<keyword evidence="1" id="KW-0479">Metal-binding</keyword>
<dbReference type="PANTHER" id="PTHR42648:SF28">
    <property type="entry name" value="TRANSPOSON-ENCODED PROTEIN WITH RIBONUCLEASE H-LIKE AND RETROVIRUS ZINC FINGER-LIKE DOMAINS"/>
    <property type="match status" value="1"/>
</dbReference>
<protein>
    <submittedName>
        <fullName evidence="5">Retrovirus-related Pol polyprotein from transposon TNT 1-94</fullName>
    </submittedName>
</protein>
<sequence length="676" mass="77685">MTEEAGKKFGIEKFDGTDFAYWRMQIEDYLYGRKLHLPLLGTKPESMKAEEWVLLDRQVLRVIRLTLSRSVAYNVVKEKTTADLMKALSEIDFDDEIRALIVLAYLEDNKEKLKYNDILDLILAKEIRRRNAGETSVSSSSLNLETRGRGNDRNSNRGKSKFINSNRNRSKSRSGQQVQCWNCGKTGLFRRQYKSPKKKNEDDSANAVTEEVYLADGSALDVVGLRDVQILLPNGSVWLLEKVTKRVRVLAREKKIGTLYMTSCSRDTIAIADVSTNTSQWHCRLGHISEKMMKMLLSKRKLSELKSIDFDMCESCILGKQKNVSFLKTGRTPKTEKLELVHTDLWGPFSVASLRGSRYYITSIDDSSKKVWVCFLKNKSDAFETFKKWKVMVETETGLKVKCLRSDNGGEYIDGGFSEYCVAQEIRMEKTIHGIPQQNDVVERMNITLNEHVRRPSVPMEFRLPKEVWSGKESKIWFFIGYGDEKFGYRSTVVSDVTEIDQKKSEFVNLDELIESTVQKGGEEDKENVNSQVDLSTPVVEVRRSSRSIRLPQRYSLVLNYLILTDGGEPECYDEVLQDENSSKWELAMKDEMDSLLGNQTWELTELPIGKKVLHNKWIYRIKNEHDGSKRYKARLVVKGFQQKKGSDYIEIFFSSCEDVNNQTCTRNGGCRKLTS</sequence>
<dbReference type="Pfam" id="PF13976">
    <property type="entry name" value="gag_pre-integrs"/>
    <property type="match status" value="1"/>
</dbReference>
<feature type="compositionally biased region" description="Basic and acidic residues" evidence="3">
    <location>
        <begin position="146"/>
        <end position="155"/>
    </location>
</feature>
<dbReference type="PROSITE" id="PS50994">
    <property type="entry name" value="INTEGRASE"/>
    <property type="match status" value="1"/>
</dbReference>
<dbReference type="GO" id="GO:0008270">
    <property type="term" value="F:zinc ion binding"/>
    <property type="evidence" value="ECO:0007669"/>
    <property type="project" value="InterPro"/>
</dbReference>
<dbReference type="GO" id="GO:0015074">
    <property type="term" value="P:DNA integration"/>
    <property type="evidence" value="ECO:0007669"/>
    <property type="project" value="InterPro"/>
</dbReference>
<proteinExistence type="predicted"/>
<dbReference type="GO" id="GO:0016787">
    <property type="term" value="F:hydrolase activity"/>
    <property type="evidence" value="ECO:0007669"/>
    <property type="project" value="UniProtKB-KW"/>
</dbReference>
<dbReference type="InterPro" id="IPR013103">
    <property type="entry name" value="RVT_2"/>
</dbReference>
<feature type="region of interest" description="Disordered" evidence="3">
    <location>
        <begin position="138"/>
        <end position="178"/>
    </location>
</feature>
<evidence type="ECO:0000313" key="6">
    <source>
        <dbReference type="Proteomes" id="UP000288805"/>
    </source>
</evidence>
<evidence type="ECO:0000256" key="2">
    <source>
        <dbReference type="ARBA" id="ARBA00022801"/>
    </source>
</evidence>
<keyword evidence="2" id="KW-0378">Hydrolase</keyword>
<dbReference type="InterPro" id="IPR025724">
    <property type="entry name" value="GAG-pre-integrase_dom"/>
</dbReference>
<evidence type="ECO:0000256" key="3">
    <source>
        <dbReference type="SAM" id="MobiDB-lite"/>
    </source>
</evidence>
<dbReference type="Proteomes" id="UP000288805">
    <property type="component" value="Unassembled WGS sequence"/>
</dbReference>
<accession>A0A438KFA6</accession>
<organism evidence="5 6">
    <name type="scientific">Vitis vinifera</name>
    <name type="common">Grape</name>
    <dbReference type="NCBI Taxonomy" id="29760"/>
    <lineage>
        <taxon>Eukaryota</taxon>
        <taxon>Viridiplantae</taxon>
        <taxon>Streptophyta</taxon>
        <taxon>Embryophyta</taxon>
        <taxon>Tracheophyta</taxon>
        <taxon>Spermatophyta</taxon>
        <taxon>Magnoliopsida</taxon>
        <taxon>eudicotyledons</taxon>
        <taxon>Gunneridae</taxon>
        <taxon>Pentapetalae</taxon>
        <taxon>rosids</taxon>
        <taxon>Vitales</taxon>
        <taxon>Vitaceae</taxon>
        <taxon>Viteae</taxon>
        <taxon>Vitis</taxon>
    </lineage>
</organism>
<dbReference type="InterPro" id="IPR012337">
    <property type="entry name" value="RNaseH-like_sf"/>
</dbReference>
<dbReference type="SUPFAM" id="SSF53098">
    <property type="entry name" value="Ribonuclease H-like"/>
    <property type="match status" value="1"/>
</dbReference>
<feature type="domain" description="Integrase catalytic" evidence="4">
    <location>
        <begin position="329"/>
        <end position="454"/>
    </location>
</feature>
<name>A0A438KFA6_VITVI</name>
<dbReference type="PANTHER" id="PTHR42648">
    <property type="entry name" value="TRANSPOSASE, PUTATIVE-RELATED"/>
    <property type="match status" value="1"/>
</dbReference>
<dbReference type="InterPro" id="IPR036397">
    <property type="entry name" value="RNaseH_sf"/>
</dbReference>
<reference evidence="5 6" key="1">
    <citation type="journal article" date="2018" name="PLoS Genet.">
        <title>Population sequencing reveals clonal diversity and ancestral inbreeding in the grapevine cultivar Chardonnay.</title>
        <authorList>
            <person name="Roach M.J."/>
            <person name="Johnson D.L."/>
            <person name="Bohlmann J."/>
            <person name="van Vuuren H.J."/>
            <person name="Jones S.J."/>
            <person name="Pretorius I.S."/>
            <person name="Schmidt S.A."/>
            <person name="Borneman A.R."/>
        </authorList>
    </citation>
    <scope>NUCLEOTIDE SEQUENCE [LARGE SCALE GENOMIC DNA]</scope>
    <source>
        <strain evidence="6">cv. Chardonnay</strain>
        <tissue evidence="5">Leaf</tissue>
    </source>
</reference>
<dbReference type="InterPro" id="IPR039537">
    <property type="entry name" value="Retrotran_Ty1/copia-like"/>
</dbReference>
<dbReference type="Pfam" id="PF07727">
    <property type="entry name" value="RVT_2"/>
    <property type="match status" value="1"/>
</dbReference>
<dbReference type="InterPro" id="IPR001584">
    <property type="entry name" value="Integrase_cat-core"/>
</dbReference>
<evidence type="ECO:0000256" key="1">
    <source>
        <dbReference type="ARBA" id="ARBA00022723"/>
    </source>
</evidence>
<evidence type="ECO:0000259" key="4">
    <source>
        <dbReference type="PROSITE" id="PS50994"/>
    </source>
</evidence>
<dbReference type="EMBL" id="QGNW01000008">
    <property type="protein sequence ID" value="RVX19886.1"/>
    <property type="molecule type" value="Genomic_DNA"/>
</dbReference>
<dbReference type="GO" id="GO:0003676">
    <property type="term" value="F:nucleic acid binding"/>
    <property type="evidence" value="ECO:0007669"/>
    <property type="project" value="InterPro"/>
</dbReference>
<dbReference type="InterPro" id="IPR036875">
    <property type="entry name" value="Znf_CCHC_sf"/>
</dbReference>
<gene>
    <name evidence="5" type="primary">POLX_1824</name>
    <name evidence="5" type="ORF">CK203_005221</name>
</gene>